<sequence>MSDSGPRFHTLTAEEVAEVFARAAQGVFPDPDWAVRVAPLCGPAAAVVAFTGCFLVTAPVDVSWWERTLAEVGSADPLHPRVLVALADHLGTTIGENDAVLVASPAPALSLAPPVRLLPFDDGHPRLERARRMRDDVRAWTTVEGDGLLVLGRGLGGRWEMAMDVAPHSRARGLGRALASAARSKVPQGEPVFAQVTPGNAASVRALLAAGYRPIGQEVLFPLRPAGGGA</sequence>
<dbReference type="Gene3D" id="3.40.630.30">
    <property type="match status" value="1"/>
</dbReference>
<dbReference type="STRING" id="928724.SacglDRAFT_01637"/>
<name>I1D0S8_9PSEU</name>
<evidence type="ECO:0000313" key="2">
    <source>
        <dbReference type="Proteomes" id="UP000005087"/>
    </source>
</evidence>
<proteinExistence type="predicted"/>
<organism evidence="1 2">
    <name type="scientific">Saccharomonospora glauca K62</name>
    <dbReference type="NCBI Taxonomy" id="928724"/>
    <lineage>
        <taxon>Bacteria</taxon>
        <taxon>Bacillati</taxon>
        <taxon>Actinomycetota</taxon>
        <taxon>Actinomycetes</taxon>
        <taxon>Pseudonocardiales</taxon>
        <taxon>Pseudonocardiaceae</taxon>
        <taxon>Saccharomonospora</taxon>
    </lineage>
</organism>
<evidence type="ECO:0000313" key="1">
    <source>
        <dbReference type="EMBL" id="EIE98552.1"/>
    </source>
</evidence>
<dbReference type="OrthoDB" id="7945430at2"/>
<dbReference type="SUPFAM" id="SSF55729">
    <property type="entry name" value="Acyl-CoA N-acyltransferases (Nat)"/>
    <property type="match status" value="1"/>
</dbReference>
<dbReference type="eggNOG" id="COG1670">
    <property type="taxonomic scope" value="Bacteria"/>
</dbReference>
<dbReference type="AlphaFoldDB" id="I1D0S8"/>
<dbReference type="Proteomes" id="UP000005087">
    <property type="component" value="Chromosome"/>
</dbReference>
<accession>I1D0S8</accession>
<dbReference type="RefSeq" id="WP_005463348.1">
    <property type="nucleotide sequence ID" value="NZ_CM001484.1"/>
</dbReference>
<reference evidence="2" key="2">
    <citation type="submission" date="2012-01" db="EMBL/GenBank/DDBJ databases">
        <title>Noncontiguous Finished sequence of chromosome of Saccharomonospora glauca K62.</title>
        <authorList>
            <consortium name="US DOE Joint Genome Institute"/>
            <person name="Lucas S."/>
            <person name="Han J."/>
            <person name="Lapidus A."/>
            <person name="Cheng J.-F."/>
            <person name="Goodwin L."/>
            <person name="Pitluck S."/>
            <person name="Peters L."/>
            <person name="Mikhailova N."/>
            <person name="Held B."/>
            <person name="Detter J.C."/>
            <person name="Han C."/>
            <person name="Tapia R."/>
            <person name="Land M."/>
            <person name="Hauser L."/>
            <person name="Kyrpides N."/>
            <person name="Ivanova N."/>
            <person name="Pagani I."/>
            <person name="Brambilla E.-M."/>
            <person name="Klenk H.-P."/>
            <person name="Woyke T."/>
        </authorList>
    </citation>
    <scope>NUCLEOTIDE SEQUENCE [LARGE SCALE GENOMIC DNA]</scope>
    <source>
        <strain evidence="2">K62</strain>
    </source>
</reference>
<keyword evidence="2" id="KW-1185">Reference proteome</keyword>
<dbReference type="EMBL" id="CM001484">
    <property type="protein sequence ID" value="EIE98552.1"/>
    <property type="molecule type" value="Genomic_DNA"/>
</dbReference>
<dbReference type="HOGENOM" id="CLU_112477_0_0_11"/>
<protein>
    <submittedName>
        <fullName evidence="1">Uncharacterized protein</fullName>
    </submittedName>
</protein>
<dbReference type="InterPro" id="IPR016181">
    <property type="entry name" value="Acyl_CoA_acyltransferase"/>
</dbReference>
<gene>
    <name evidence="1" type="ORF">SacglDRAFT_01637</name>
</gene>
<reference evidence="1 2" key="1">
    <citation type="submission" date="2011-09" db="EMBL/GenBank/DDBJ databases">
        <authorList>
            <consortium name="US DOE Joint Genome Institute (JGI-PGF)"/>
            <person name="Lucas S."/>
            <person name="Han J."/>
            <person name="Lapidus A."/>
            <person name="Cheng J.-F."/>
            <person name="Goodwin L."/>
            <person name="Pitluck S."/>
            <person name="Peters L."/>
            <person name="Land M.L."/>
            <person name="Hauser L."/>
            <person name="Brambilla E."/>
            <person name="Klenk H.-P."/>
            <person name="Woyke T.J."/>
        </authorList>
    </citation>
    <scope>NUCLEOTIDE SEQUENCE [LARGE SCALE GENOMIC DNA]</scope>
    <source>
        <strain evidence="1 2">K62</strain>
    </source>
</reference>